<dbReference type="Pfam" id="PF00005">
    <property type="entry name" value="ABC_tran"/>
    <property type="match status" value="1"/>
</dbReference>
<organism evidence="6 7">
    <name type="scientific">Microbacterium croceum</name>
    <dbReference type="NCBI Taxonomy" id="2851645"/>
    <lineage>
        <taxon>Bacteria</taxon>
        <taxon>Bacillati</taxon>
        <taxon>Actinomycetota</taxon>
        <taxon>Actinomycetes</taxon>
        <taxon>Micrococcales</taxon>
        <taxon>Microbacteriaceae</taxon>
        <taxon>Microbacterium</taxon>
    </lineage>
</organism>
<proteinExistence type="inferred from homology"/>
<accession>A0ABT0FIV7</accession>
<protein>
    <submittedName>
        <fullName evidence="6">ATP-binding cassette domain-containing protein</fullName>
    </submittedName>
</protein>
<keyword evidence="4 6" id="KW-0067">ATP-binding</keyword>
<dbReference type="PANTHER" id="PTHR43335:SF4">
    <property type="entry name" value="ABC TRANSPORTER, ATP-BINDING PROTEIN"/>
    <property type="match status" value="1"/>
</dbReference>
<evidence type="ECO:0000313" key="6">
    <source>
        <dbReference type="EMBL" id="MCK2037634.1"/>
    </source>
</evidence>
<dbReference type="RefSeq" id="WP_247631022.1">
    <property type="nucleotide sequence ID" value="NZ_JAHWXN010000002.1"/>
</dbReference>
<reference evidence="6 7" key="1">
    <citation type="submission" date="2021-06" db="EMBL/GenBank/DDBJ databases">
        <title>Genome-based taxonomic framework of Microbacterium strains isolated from marine environment, the description of four new species and reclassification of four preexisting species.</title>
        <authorList>
            <person name="Lee S.D."/>
            <person name="Kim S.-M."/>
            <person name="Byeon Y.-S."/>
            <person name="Yang H.L."/>
            <person name="Kim I.S."/>
        </authorList>
    </citation>
    <scope>NUCLEOTIDE SEQUENCE [LARGE SCALE GENOMIC DNA]</scope>
    <source>
        <strain evidence="6 7">SSW1-49</strain>
    </source>
</reference>
<evidence type="ECO:0000256" key="4">
    <source>
        <dbReference type="ARBA" id="ARBA00022840"/>
    </source>
</evidence>
<comment type="similarity">
    <text evidence="1">Belongs to the ABC transporter superfamily.</text>
</comment>
<keyword evidence="3" id="KW-0547">Nucleotide-binding</keyword>
<feature type="domain" description="ABC transporter" evidence="5">
    <location>
        <begin position="10"/>
        <end position="235"/>
    </location>
</feature>
<sequence length="242" mass="25864">MNRKANENAIEVRGLTKRFGQRTAVEELSFAVPRGSIVGLLGPNGAGKSTTLRALVGLLEPTSGECLIHGSPFSALDNPATHVGVHMDGFGFEGGITARRHLEICRLAAGAARGRTEEVLEEVGLAADARRRVKTFSTGMAQRLGLAAALIGSPRTLILDEPANGLDPDGIRWLRRFLRSYAERGGTVLIASHQLPELEQVVDEVVVIKQRALFAGRLEDLVTGGADSLESRYFDLVEGASA</sequence>
<evidence type="ECO:0000256" key="3">
    <source>
        <dbReference type="ARBA" id="ARBA00022741"/>
    </source>
</evidence>
<dbReference type="InterPro" id="IPR003593">
    <property type="entry name" value="AAA+_ATPase"/>
</dbReference>
<dbReference type="InterPro" id="IPR027417">
    <property type="entry name" value="P-loop_NTPase"/>
</dbReference>
<dbReference type="SUPFAM" id="SSF52540">
    <property type="entry name" value="P-loop containing nucleoside triphosphate hydrolases"/>
    <property type="match status" value="1"/>
</dbReference>
<comment type="caution">
    <text evidence="6">The sequence shown here is derived from an EMBL/GenBank/DDBJ whole genome shotgun (WGS) entry which is preliminary data.</text>
</comment>
<evidence type="ECO:0000313" key="7">
    <source>
        <dbReference type="Proteomes" id="UP001300096"/>
    </source>
</evidence>
<dbReference type="Gene3D" id="3.40.50.300">
    <property type="entry name" value="P-loop containing nucleotide triphosphate hydrolases"/>
    <property type="match status" value="1"/>
</dbReference>
<dbReference type="PROSITE" id="PS50893">
    <property type="entry name" value="ABC_TRANSPORTER_2"/>
    <property type="match status" value="1"/>
</dbReference>
<evidence type="ECO:0000256" key="2">
    <source>
        <dbReference type="ARBA" id="ARBA00022448"/>
    </source>
</evidence>
<keyword evidence="2" id="KW-0813">Transport</keyword>
<keyword evidence="7" id="KW-1185">Reference proteome</keyword>
<dbReference type="Proteomes" id="UP001300096">
    <property type="component" value="Unassembled WGS sequence"/>
</dbReference>
<evidence type="ECO:0000259" key="5">
    <source>
        <dbReference type="PROSITE" id="PS50893"/>
    </source>
</evidence>
<dbReference type="InterPro" id="IPR003439">
    <property type="entry name" value="ABC_transporter-like_ATP-bd"/>
</dbReference>
<dbReference type="EMBL" id="JAHWXN010000002">
    <property type="protein sequence ID" value="MCK2037634.1"/>
    <property type="molecule type" value="Genomic_DNA"/>
</dbReference>
<name>A0ABT0FIV7_9MICO</name>
<dbReference type="SMART" id="SM00382">
    <property type="entry name" value="AAA"/>
    <property type="match status" value="1"/>
</dbReference>
<dbReference type="PANTHER" id="PTHR43335">
    <property type="entry name" value="ABC TRANSPORTER, ATP-BINDING PROTEIN"/>
    <property type="match status" value="1"/>
</dbReference>
<dbReference type="GO" id="GO:0005524">
    <property type="term" value="F:ATP binding"/>
    <property type="evidence" value="ECO:0007669"/>
    <property type="project" value="UniProtKB-KW"/>
</dbReference>
<evidence type="ECO:0000256" key="1">
    <source>
        <dbReference type="ARBA" id="ARBA00005417"/>
    </source>
</evidence>
<gene>
    <name evidence="6" type="ORF">KZC51_16010</name>
</gene>